<dbReference type="EnsemblPlants" id="MELO3C015838.2.1">
    <property type="protein sequence ID" value="MELO3C015838.2.1"/>
    <property type="gene ID" value="MELO3C015838.2"/>
</dbReference>
<sequence length="352" mass="38665">CPPQAKYLQFQPKPISFFFCSNFIRTSKFQSFWPFLHTQISLFSSTLFFSSLFLEFRISNLFTPKTMSSSIYQGLQSCLMEPRVLRLKLSPSQSYSSPSPAEEQDSDHSLTHSDPQIQTHLKMDQNHTAHASAGDSPSENRVAVIGHGNGVGGWSFLQAPSGVDGHPPAKRYAPTMALSPKSLEMCTESLGSETGSDGGSEIGSDEKMSLFSPDETETSPSLASGRKSVKLSRLAKKLAKPSYPPPLTTMSGSMGVKVKPYREGGRLVLKAVSIPSTKPCFEVERGGGRLKLRLLEHCLLLNSLQEGEEEVEEREEEEAVESGGRLRKGRRCKEGGGGRKELVNWEPFLVST</sequence>
<proteinExistence type="inferred from homology"/>
<feature type="region of interest" description="Disordered" evidence="2">
    <location>
        <begin position="91"/>
        <end position="113"/>
    </location>
</feature>
<dbReference type="PANTHER" id="PTHR33155:SF8">
    <property type="entry name" value="PROTEIN FANTASTIC FOUR 1"/>
    <property type="match status" value="1"/>
</dbReference>
<evidence type="ECO:0000256" key="1">
    <source>
        <dbReference type="ARBA" id="ARBA00008690"/>
    </source>
</evidence>
<feature type="compositionally biased region" description="Low complexity" evidence="2">
    <location>
        <begin position="91"/>
        <end position="100"/>
    </location>
</feature>
<dbReference type="InterPro" id="IPR046431">
    <property type="entry name" value="FAF_dom"/>
</dbReference>
<feature type="domain" description="FAF" evidence="3">
    <location>
        <begin position="242"/>
        <end position="294"/>
    </location>
</feature>
<dbReference type="AlphaFoldDB" id="A0A9I9DBD0"/>
<feature type="region of interest" description="Disordered" evidence="2">
    <location>
        <begin position="306"/>
        <end position="338"/>
    </location>
</feature>
<comment type="similarity">
    <text evidence="1">Belongs to the fantastic four family.</text>
</comment>
<organism evidence="4">
    <name type="scientific">Cucumis melo</name>
    <name type="common">Muskmelon</name>
    <dbReference type="NCBI Taxonomy" id="3656"/>
    <lineage>
        <taxon>Eukaryota</taxon>
        <taxon>Viridiplantae</taxon>
        <taxon>Streptophyta</taxon>
        <taxon>Embryophyta</taxon>
        <taxon>Tracheophyta</taxon>
        <taxon>Spermatophyta</taxon>
        <taxon>Magnoliopsida</taxon>
        <taxon>eudicotyledons</taxon>
        <taxon>Gunneridae</taxon>
        <taxon>Pentapetalae</taxon>
        <taxon>rosids</taxon>
        <taxon>fabids</taxon>
        <taxon>Cucurbitales</taxon>
        <taxon>Cucurbitaceae</taxon>
        <taxon>Benincaseae</taxon>
        <taxon>Cucumis</taxon>
    </lineage>
</organism>
<evidence type="ECO:0000259" key="3">
    <source>
        <dbReference type="Pfam" id="PF11250"/>
    </source>
</evidence>
<dbReference type="PANTHER" id="PTHR33155">
    <property type="entry name" value="FANTASTIC FOUR-LIKE PROTEIN (DUF3049)"/>
    <property type="match status" value="1"/>
</dbReference>
<feature type="compositionally biased region" description="Acidic residues" evidence="2">
    <location>
        <begin position="306"/>
        <end position="320"/>
    </location>
</feature>
<dbReference type="InterPro" id="IPR021410">
    <property type="entry name" value="FAF"/>
</dbReference>
<dbReference type="Pfam" id="PF11250">
    <property type="entry name" value="FAF"/>
    <property type="match status" value="1"/>
</dbReference>
<protein>
    <recommendedName>
        <fullName evidence="3">FAF domain-containing protein</fullName>
    </recommendedName>
</protein>
<evidence type="ECO:0000313" key="4">
    <source>
        <dbReference type="EnsemblPlants" id="MELO3C015838.2.1"/>
    </source>
</evidence>
<accession>A0A9I9DBD0</accession>
<reference evidence="4" key="1">
    <citation type="submission" date="2023-03" db="UniProtKB">
        <authorList>
            <consortium name="EnsemblPlants"/>
        </authorList>
    </citation>
    <scope>IDENTIFICATION</scope>
</reference>
<dbReference type="Gramene" id="MELO3C015838.2.1">
    <property type="protein sequence ID" value="MELO3C015838.2.1"/>
    <property type="gene ID" value="MELO3C015838.2"/>
</dbReference>
<feature type="region of interest" description="Disordered" evidence="2">
    <location>
        <begin position="125"/>
        <end position="144"/>
    </location>
</feature>
<name>A0A9I9DBD0_CUCME</name>
<evidence type="ECO:0000256" key="2">
    <source>
        <dbReference type="SAM" id="MobiDB-lite"/>
    </source>
</evidence>